<proteinExistence type="predicted"/>
<dbReference type="InterPro" id="IPR036736">
    <property type="entry name" value="ACP-like_sf"/>
</dbReference>
<evidence type="ECO:0000256" key="4">
    <source>
        <dbReference type="PROSITE-ProRule" id="PRU01363"/>
    </source>
</evidence>
<dbReference type="PROSITE" id="PS52004">
    <property type="entry name" value="KS3_2"/>
    <property type="match status" value="1"/>
</dbReference>
<feature type="region of interest" description="N-terminal hotdog fold" evidence="4">
    <location>
        <begin position="1462"/>
        <end position="1589"/>
    </location>
</feature>
<dbReference type="InterPro" id="IPR057326">
    <property type="entry name" value="KR_dom"/>
</dbReference>
<dbReference type="InterPro" id="IPR014030">
    <property type="entry name" value="Ketoacyl_synth_N"/>
</dbReference>
<evidence type="ECO:0000256" key="3">
    <source>
        <dbReference type="ARBA" id="ARBA00022679"/>
    </source>
</evidence>
<dbReference type="PANTHER" id="PTHR43775:SF37">
    <property type="entry name" value="SI:DKEY-61P9.11"/>
    <property type="match status" value="1"/>
</dbReference>
<evidence type="ECO:0000313" key="8">
    <source>
        <dbReference type="Proteomes" id="UP000294685"/>
    </source>
</evidence>
<evidence type="ECO:0000256" key="1">
    <source>
        <dbReference type="ARBA" id="ARBA00022450"/>
    </source>
</evidence>
<dbReference type="SUPFAM" id="SSF53901">
    <property type="entry name" value="Thiolase-like"/>
    <property type="match status" value="1"/>
</dbReference>
<evidence type="ECO:0000259" key="5">
    <source>
        <dbReference type="PROSITE" id="PS52004"/>
    </source>
</evidence>
<evidence type="ECO:0000313" key="7">
    <source>
        <dbReference type="EMBL" id="TDE29423.1"/>
    </source>
</evidence>
<accession>A0ABY2DUQ5</accession>
<sequence>MKNNNGIAVVGIDCRYPGADNLNQFWENILSLRQQFRRIPDSRLNLNYYGSDDATKVDYTYSKHAAVLTGYNFDRMKYKIAKSTFEQTDIAQWLTLDVVSGALKDAGFENGNGLNKEKVGVIIGNSLNAEFTRANILRLRWPYVYKTLQSTLNRLKYSDQDMNDILSAAEKEYKEPFPEPDADMLAGGLSNTIAGRVCNYFDFKGGGYTVDGACSSSLLAVVNGCNSIINNDIEVAIVGGVDLSIDPFELIGFARNGALAKSEMEVFSNKSQGFWPGEGCGILVLMKEEEAVKKGLNIYTVIKGWGISSDGKGGMTRPKIETQQLAMDRAYSKANYDISTISMFEAHGTGTPTGDEVEISAIVDKLKNSNKTNSPAILGSIKHLIGHTKAAAGVAGLIKAVLSSKNSIIPPSKKTSGIHALLEENSNFLKLIDKPQLWTDEQPFRAGISSFGFGGINVHITIEEFPKSTPIKKISSFTKKLATTPFDAEVFPLTSNNFESLLEKLQRLKSISRDISRAEMTDLSNNLTKTTKINGKWKASLVAKNPENLFKKVSFLLDNISKDKDLFFDINEGVFYSAIQDKIENAILFPGQGAPIYPNIGAFENVNFETNSNRASNLSNNSATVDTSFAQPHIIKSTLESLNLLENYGVEFEYGIGHSLGEIAALAWAGVINTNDAIDLAKIRGELMSKYGEKDGAMLAVKCNEFEIEDLISNSKIVITGYNGTDNFVVGGNSIHIGDIENKGFSKGFQTVRLKVSHAFHTPLMKKAAVKFKEQTTQIEFNKPLKKIISTVSAKYLDEKININQHLFEQIEKPVKFIQAINEIKKKVSFLFEIGPGNALSKSLIDDNDTHVISLNYGSNSLEGFLKILSAAFISGNQVAFEELSTNRFFRDFDFNTWELKALENPCEKVNHNGSYTIAETSVETSDSKEVNNNNNNVSVSNSVEGIITHIKKIISDKTDIPVEIITDNDKIMSQLHINSLAITEILSLTAKVFNKSHKVFSAASILANSDGSISELSKLIFEGETININSLDRKKINLDNLPNWTHTLIRKAIPKELTKINVNKKQGTILVEGKEELKNQLKLVLNNTNLNLGDGAVFVYSSDYGYSYLELFLNFLKRPEIKNLEFIALVDFTFNKIEGDLKPILRSFQQESPDVKTLSIDFNSEIKDFETLLIDEIKNCNKYKEVSYDVSKTRTESEVEIIFPKKNNANYPISEGDVILASGGGKGITFESVFEMAKVTNAKLAIFGRSNPNQDKALSDNLELLKRNNITYKYYSVNVLNKEDLNDCVVNIVKELGHIKAILHGAGVNNPNRIEFLSIKDFDKTFSVKVDGMKNIIDAVDAKQLNLVIGYGSIIAQSGMQGNADYAWANDQLALVIENFSKENSHCKCITLEWSVWDETGMGVNLNSIDILKGQGVWPIPIKNGVEILKAVISDDQCQNGRYIVSGRFGKIPTLVYSKRKPIIGRFIANITHHIPNIEVVSEVNINLEDDLYLKNHVFDGQYVFPTVMILEGMAQVAKYLYPTNENWKFEGLKINKSIFIPKEGNNSVRFIAIRLSEYKIKVIVQSEDSNFEVSCFEAELNFEAELIKKTDNKVTTWNSLEIDVPKKFYDDLLFHEGPFRRIVAFSEIKSLGALAQANNNIEDQWFSSFLSEEKILGDPGLNDAAIHCHQVSRPSQRLLPTSAKSISINPEKIEGPFYIKTTELFENGSNTTIDVIVFNAKGQVKQIWNELILTQVSGTSFKGEWDYNLLVPFLEYKLRHLINNSNIKIDLNDCRRLVNELSNGTTSSKMEYNDVIISFNSLLTNANSKNNGHKLLDSTNVLLSNSKTEYVINIYQEELNLIKN</sequence>
<keyword evidence="3" id="KW-0808">Transferase</keyword>
<dbReference type="RefSeq" id="WP_132071067.1">
    <property type="nucleotide sequence ID" value="NZ_SMLH01000004.1"/>
</dbReference>
<dbReference type="SUPFAM" id="SSF52151">
    <property type="entry name" value="FabD/lysophospholipase-like"/>
    <property type="match status" value="1"/>
</dbReference>
<keyword evidence="2" id="KW-0597">Phosphoprotein</keyword>
<dbReference type="InterPro" id="IPR014031">
    <property type="entry name" value="Ketoacyl_synth_C"/>
</dbReference>
<dbReference type="Pfam" id="PF08659">
    <property type="entry name" value="KR"/>
    <property type="match status" value="1"/>
</dbReference>
<feature type="active site" description="Proton acceptor; for dehydratase activity" evidence="4">
    <location>
        <position position="1498"/>
    </location>
</feature>
<dbReference type="SMART" id="SM00827">
    <property type="entry name" value="PKS_AT"/>
    <property type="match status" value="1"/>
</dbReference>
<dbReference type="InterPro" id="IPR001227">
    <property type="entry name" value="Ac_transferase_dom_sf"/>
</dbReference>
<dbReference type="Gene3D" id="3.40.50.720">
    <property type="entry name" value="NAD(P)-binding Rossmann-like Domain"/>
    <property type="match status" value="1"/>
</dbReference>
<protein>
    <submittedName>
        <fullName evidence="7">SDR family NAD(P)-dependent oxidoreductase</fullName>
    </submittedName>
</protein>
<keyword evidence="8" id="KW-1185">Reference proteome</keyword>
<dbReference type="Gene3D" id="1.10.1200.10">
    <property type="entry name" value="ACP-like"/>
    <property type="match status" value="1"/>
</dbReference>
<dbReference type="PANTHER" id="PTHR43775">
    <property type="entry name" value="FATTY ACID SYNTHASE"/>
    <property type="match status" value="1"/>
</dbReference>
<gene>
    <name evidence="7" type="ORF">E0I61_09710</name>
</gene>
<dbReference type="Pfam" id="PF02801">
    <property type="entry name" value="Ketoacyl-synt_C"/>
    <property type="match status" value="1"/>
</dbReference>
<comment type="caution">
    <text evidence="7">The sequence shown here is derived from an EMBL/GenBank/DDBJ whole genome shotgun (WGS) entry which is preliminary data.</text>
</comment>
<dbReference type="SUPFAM" id="SSF51735">
    <property type="entry name" value="NAD(P)-binding Rossmann-fold domains"/>
    <property type="match status" value="1"/>
</dbReference>
<dbReference type="Pfam" id="PF00109">
    <property type="entry name" value="ketoacyl-synt"/>
    <property type="match status" value="1"/>
</dbReference>
<dbReference type="SMART" id="SM00822">
    <property type="entry name" value="PKS_KR"/>
    <property type="match status" value="1"/>
</dbReference>
<feature type="region of interest" description="C-terminal hotdog fold" evidence="4">
    <location>
        <begin position="1602"/>
        <end position="1744"/>
    </location>
</feature>
<dbReference type="InterPro" id="IPR050091">
    <property type="entry name" value="PKS_NRPS_Biosynth_Enz"/>
</dbReference>
<dbReference type="EMBL" id="SMLH01000004">
    <property type="protein sequence ID" value="TDE29423.1"/>
    <property type="molecule type" value="Genomic_DNA"/>
</dbReference>
<dbReference type="Proteomes" id="UP000294685">
    <property type="component" value="Unassembled WGS sequence"/>
</dbReference>
<dbReference type="InterPro" id="IPR014043">
    <property type="entry name" value="Acyl_transferase_dom"/>
</dbReference>
<dbReference type="Gene3D" id="3.40.366.10">
    <property type="entry name" value="Malonyl-Coenzyme A Acyl Carrier Protein, domain 2"/>
    <property type="match status" value="1"/>
</dbReference>
<dbReference type="InterPro" id="IPR049900">
    <property type="entry name" value="PKS_mFAS_DH"/>
</dbReference>
<dbReference type="Gene3D" id="3.40.47.10">
    <property type="match status" value="1"/>
</dbReference>
<dbReference type="InterPro" id="IPR013968">
    <property type="entry name" value="PKS_KR"/>
</dbReference>
<name>A0ABY2DUQ5_9FLAO</name>
<dbReference type="InterPro" id="IPR036291">
    <property type="entry name" value="NAD(P)-bd_dom_sf"/>
</dbReference>
<reference evidence="7 8" key="1">
    <citation type="submission" date="2019-03" db="EMBL/GenBank/DDBJ databases">
        <title>Novel species of Flavobacterium.</title>
        <authorList>
            <person name="Liu Q."/>
            <person name="Xin Y.-H."/>
        </authorList>
    </citation>
    <scope>NUCLEOTIDE SEQUENCE [LARGE SCALE GENOMIC DNA]</scope>
    <source>
        <strain evidence="7 8">LB2P22</strain>
    </source>
</reference>
<dbReference type="InterPro" id="IPR016035">
    <property type="entry name" value="Acyl_Trfase/lysoPLipase"/>
</dbReference>
<feature type="active site" description="Proton donor; for dehydratase activity" evidence="4">
    <location>
        <position position="1660"/>
    </location>
</feature>
<feature type="domain" description="Ketosynthase family 3 (KS3)" evidence="5">
    <location>
        <begin position="4"/>
        <end position="464"/>
    </location>
</feature>
<keyword evidence="1" id="KW-0596">Phosphopantetheine</keyword>
<evidence type="ECO:0000256" key="2">
    <source>
        <dbReference type="ARBA" id="ARBA00022553"/>
    </source>
</evidence>
<dbReference type="InterPro" id="IPR016039">
    <property type="entry name" value="Thiolase-like"/>
</dbReference>
<evidence type="ECO:0000259" key="6">
    <source>
        <dbReference type="PROSITE" id="PS52019"/>
    </source>
</evidence>
<feature type="domain" description="PKS/mFAS DH" evidence="6">
    <location>
        <begin position="1462"/>
        <end position="1744"/>
    </location>
</feature>
<dbReference type="Pfam" id="PF00698">
    <property type="entry name" value="Acyl_transf_1"/>
    <property type="match status" value="1"/>
</dbReference>
<dbReference type="InterPro" id="IPR020841">
    <property type="entry name" value="PKS_Beta-ketoAc_synthase_dom"/>
</dbReference>
<dbReference type="PROSITE" id="PS52019">
    <property type="entry name" value="PKS_MFAS_DH"/>
    <property type="match status" value="1"/>
</dbReference>
<dbReference type="CDD" id="cd00833">
    <property type="entry name" value="PKS"/>
    <property type="match status" value="1"/>
</dbReference>
<dbReference type="InterPro" id="IPR042104">
    <property type="entry name" value="PKS_dehydratase_sf"/>
</dbReference>
<dbReference type="SMART" id="SM00825">
    <property type="entry name" value="PKS_KS"/>
    <property type="match status" value="1"/>
</dbReference>
<organism evidence="7 8">
    <name type="scientific">Flavobacterium ranwuense</name>
    <dbReference type="NCBI Taxonomy" id="2541725"/>
    <lineage>
        <taxon>Bacteria</taxon>
        <taxon>Pseudomonadati</taxon>
        <taxon>Bacteroidota</taxon>
        <taxon>Flavobacteriia</taxon>
        <taxon>Flavobacteriales</taxon>
        <taxon>Flavobacteriaceae</taxon>
        <taxon>Flavobacterium</taxon>
    </lineage>
</organism>
<dbReference type="Gene3D" id="3.10.129.110">
    <property type="entry name" value="Polyketide synthase dehydratase"/>
    <property type="match status" value="1"/>
</dbReference>